<protein>
    <submittedName>
        <fullName evidence="1">Uncharacterized protein</fullName>
    </submittedName>
</protein>
<accession>W4RVZ8</accession>
<gene>
    <name evidence="1" type="ORF">JCM21738_5414</name>
</gene>
<dbReference type="EMBL" id="BAUW01000157">
    <property type="protein sequence ID" value="GAE48307.1"/>
    <property type="molecule type" value="Genomic_DNA"/>
</dbReference>
<comment type="caution">
    <text evidence="1">The sequence shown here is derived from an EMBL/GenBank/DDBJ whole genome shotgun (WGS) entry which is preliminary data.</text>
</comment>
<reference evidence="1 2" key="1">
    <citation type="submission" date="2013-12" db="EMBL/GenBank/DDBJ databases">
        <title>NBRP : Genome information of microbial organism related human and environment.</title>
        <authorList>
            <person name="Hattori M."/>
            <person name="Oshima K."/>
            <person name="Inaba H."/>
            <person name="Suda W."/>
            <person name="Sakamoto M."/>
            <person name="Iino T."/>
            <person name="Kitahara M."/>
            <person name="Oshida Y."/>
            <person name="Iida T."/>
            <person name="Kudo T."/>
            <person name="Itoh T."/>
            <person name="Ahmed I."/>
            <person name="Ohkuma M."/>
        </authorList>
    </citation>
    <scope>NUCLEOTIDE SEQUENCE [LARGE SCALE GENOMIC DNA]</scope>
    <source>
        <strain evidence="1 2">JCM 21738</strain>
    </source>
</reference>
<dbReference type="AlphaFoldDB" id="W4RVZ8"/>
<keyword evidence="2" id="KW-1185">Reference proteome</keyword>
<sequence>MTVIGLWFLGLIFVCFLEKKVLRLSLFLEQNGNNYLEIPVSVIFNREVTNK</sequence>
<dbReference type="Proteomes" id="UP000018949">
    <property type="component" value="Unassembled WGS sequence"/>
</dbReference>
<evidence type="ECO:0000313" key="2">
    <source>
        <dbReference type="Proteomes" id="UP000018949"/>
    </source>
</evidence>
<proteinExistence type="predicted"/>
<evidence type="ECO:0000313" key="1">
    <source>
        <dbReference type="EMBL" id="GAE48307.1"/>
    </source>
</evidence>
<name>W4RVZ8_9BACI</name>
<organism evidence="1 2">
    <name type="scientific">Mesobacillus boroniphilus JCM 21738</name>
    <dbReference type="NCBI Taxonomy" id="1294265"/>
    <lineage>
        <taxon>Bacteria</taxon>
        <taxon>Bacillati</taxon>
        <taxon>Bacillota</taxon>
        <taxon>Bacilli</taxon>
        <taxon>Bacillales</taxon>
        <taxon>Bacillaceae</taxon>
        <taxon>Mesobacillus</taxon>
    </lineage>
</organism>